<keyword evidence="3" id="KW-1185">Reference proteome</keyword>
<protein>
    <submittedName>
        <fullName evidence="2">Uncharacterized protein</fullName>
    </submittedName>
</protein>
<proteinExistence type="predicted"/>
<comment type="caution">
    <text evidence="2">The sequence shown here is derived from an EMBL/GenBank/DDBJ whole genome shotgun (WGS) entry which is preliminary data.</text>
</comment>
<gene>
    <name evidence="2" type="ORF">Pmani_039306</name>
</gene>
<evidence type="ECO:0000313" key="3">
    <source>
        <dbReference type="Proteomes" id="UP001292094"/>
    </source>
</evidence>
<feature type="compositionally biased region" description="Basic residues" evidence="1">
    <location>
        <begin position="1"/>
        <end position="13"/>
    </location>
</feature>
<evidence type="ECO:0000313" key="2">
    <source>
        <dbReference type="EMBL" id="KAK4287624.1"/>
    </source>
</evidence>
<dbReference type="Proteomes" id="UP001292094">
    <property type="component" value="Unassembled WGS sequence"/>
</dbReference>
<name>A0AAE1NEE8_9EUCA</name>
<dbReference type="AlphaFoldDB" id="A0AAE1NEE8"/>
<organism evidence="2 3">
    <name type="scientific">Petrolisthes manimaculis</name>
    <dbReference type="NCBI Taxonomy" id="1843537"/>
    <lineage>
        <taxon>Eukaryota</taxon>
        <taxon>Metazoa</taxon>
        <taxon>Ecdysozoa</taxon>
        <taxon>Arthropoda</taxon>
        <taxon>Crustacea</taxon>
        <taxon>Multicrustacea</taxon>
        <taxon>Malacostraca</taxon>
        <taxon>Eumalacostraca</taxon>
        <taxon>Eucarida</taxon>
        <taxon>Decapoda</taxon>
        <taxon>Pleocyemata</taxon>
        <taxon>Anomura</taxon>
        <taxon>Galatheoidea</taxon>
        <taxon>Porcellanidae</taxon>
        <taxon>Petrolisthes</taxon>
    </lineage>
</organism>
<accession>A0AAE1NEE8</accession>
<feature type="region of interest" description="Disordered" evidence="1">
    <location>
        <begin position="1"/>
        <end position="40"/>
    </location>
</feature>
<dbReference type="EMBL" id="JAWZYT010006734">
    <property type="protein sequence ID" value="KAK4287624.1"/>
    <property type="molecule type" value="Genomic_DNA"/>
</dbReference>
<reference evidence="2" key="1">
    <citation type="submission" date="2023-11" db="EMBL/GenBank/DDBJ databases">
        <title>Genome assemblies of two species of porcelain crab, Petrolisthes cinctipes and Petrolisthes manimaculis (Anomura: Porcellanidae).</title>
        <authorList>
            <person name="Angst P."/>
        </authorList>
    </citation>
    <scope>NUCLEOTIDE SEQUENCE</scope>
    <source>
        <strain evidence="2">PB745_02</strain>
        <tissue evidence="2">Gill</tissue>
    </source>
</reference>
<sequence length="66" mass="7540">MNPSRLHIHHQKQHRSERPLVPENSPAKLDSTPYTTITNKPPAQKVITRLVMSLTISQKPISDQFV</sequence>
<evidence type="ECO:0000256" key="1">
    <source>
        <dbReference type="SAM" id="MobiDB-lite"/>
    </source>
</evidence>